<feature type="region of interest" description="Disordered" evidence="1">
    <location>
        <begin position="344"/>
        <end position="363"/>
    </location>
</feature>
<dbReference type="GeneID" id="9926131"/>
<gene>
    <name evidence="2" type="primary">rIIB</name>
    <name evidence="2" type="ORF">Acj61p241</name>
</gene>
<name>E5E4M2_9CAUD</name>
<dbReference type="OrthoDB" id="11002at10239"/>
<dbReference type="RefSeq" id="YP_004009858.1">
    <property type="nucleotide sequence ID" value="NC_014661.1"/>
</dbReference>
<accession>E5E4M2</accession>
<sequence>MATKLDAKAITDICIRRASGMKQVDLAKEYEVSPDTIRRVERNNTRFMTLFVEDTDGKYKLNTDFGGAPKGVTGVVPTLSVRECFVCDKLEITGDPNDGILILGALWERNDGSDTDYPLSDLEFGETDVGIVKIVKVGEVKVHDGASEDCYEDCKFDFEKHPTAKKTQAIPSHEAPYFAVMVKLNRTFKKAPEFVWNASNKFISITRGREVWNASNEHPNFASALNALSVGQFEKAVELIVVERAVKRYVKGNVTIENGSLFYKNINLKNGIAQRIIKSMNDGEDFEFYLPFLENLMLNPSEKAVNRLFDFLEANDIEITKDGYFYAWKKVAADYKDIYTGDYDNTPNGKNPPRMPRNQVDEDDTTTCSRGLHVCSKSYLSHYGSWSNGARVVKCKVHPQDVVAIPRDYKNAKMRTCGYVVVEDVTDQF</sequence>
<dbReference type="InterPro" id="IPR001387">
    <property type="entry name" value="Cro/C1-type_HTH"/>
</dbReference>
<protein>
    <submittedName>
        <fullName evidence="2">RIIB protector from prophage-induced early lysis</fullName>
    </submittedName>
</protein>
<dbReference type="Proteomes" id="UP000008730">
    <property type="component" value="Segment"/>
</dbReference>
<evidence type="ECO:0000313" key="2">
    <source>
        <dbReference type="EMBL" id="ADG36206.1"/>
    </source>
</evidence>
<evidence type="ECO:0000256" key="1">
    <source>
        <dbReference type="SAM" id="MobiDB-lite"/>
    </source>
</evidence>
<dbReference type="KEGG" id="vg:9926131"/>
<dbReference type="EMBL" id="GU911519">
    <property type="protein sequence ID" value="ADG36206.1"/>
    <property type="molecule type" value="Genomic_DNA"/>
</dbReference>
<reference evidence="2 3" key="1">
    <citation type="journal article" date="2010" name="Virol. J.">
        <title>Genomes of the T4-related bacteriophages as windows on microbial genome evolution.</title>
        <authorList>
            <person name="Petrov V.M."/>
            <person name="Ratnayaka S."/>
            <person name="Nolan J.M."/>
            <person name="Miller E.S."/>
            <person name="Karam J.D."/>
        </authorList>
    </citation>
    <scope>NUCLEOTIDE SEQUENCE [LARGE SCALE GENOMIC DNA]</scope>
</reference>
<evidence type="ECO:0000313" key="3">
    <source>
        <dbReference type="Proteomes" id="UP000008730"/>
    </source>
</evidence>
<proteinExistence type="predicted"/>
<organism evidence="2 3">
    <name type="scientific">Acinetobacter phage Acj61</name>
    <dbReference type="NCBI Taxonomy" id="760732"/>
    <lineage>
        <taxon>Viruses</taxon>
        <taxon>Duplodnaviria</taxon>
        <taxon>Heunggongvirae</taxon>
        <taxon>Uroviricota</taxon>
        <taxon>Caudoviricetes</taxon>
        <taxon>Pantevenvirales</taxon>
        <taxon>Straboviridae</taxon>
        <taxon>Twarogvirinae</taxon>
        <taxon>Lasallevirus</taxon>
        <taxon>Lasallevirus Acj61</taxon>
        <taxon>Acinetobacter virus Acj61</taxon>
    </lineage>
</organism>
<dbReference type="CDD" id="cd00093">
    <property type="entry name" value="HTH_XRE"/>
    <property type="match status" value="1"/>
</dbReference>
<keyword evidence="3" id="KW-1185">Reference proteome</keyword>